<reference evidence="1 2" key="1">
    <citation type="journal article" date="2023" name="Microbiol. Spectr.">
        <title>Symbiosis of Carpenter Bees with Uncharacterized Lactic Acid Bacteria Showing NAD Auxotrophy.</title>
        <authorList>
            <person name="Kawasaki S."/>
            <person name="Ozawa K."/>
            <person name="Mori T."/>
            <person name="Yamamoto A."/>
            <person name="Ito M."/>
            <person name="Ohkuma M."/>
            <person name="Sakamoto M."/>
            <person name="Matsutani M."/>
        </authorList>
    </citation>
    <scope>NUCLEOTIDE SEQUENCE [LARGE SCALE GENOMIC DNA]</scope>
    <source>
        <strain evidence="1 2">Kim37-2</strain>
    </source>
</reference>
<dbReference type="PANTHER" id="PTHR43649">
    <property type="entry name" value="ARABINOSE-BINDING PROTEIN-RELATED"/>
    <property type="match status" value="1"/>
</dbReference>
<dbReference type="PANTHER" id="PTHR43649:SF11">
    <property type="entry name" value="ABC TRANSPORTER SUBSTRATE-BINDING PROTEIN YESO-RELATED"/>
    <property type="match status" value="1"/>
</dbReference>
<organism evidence="1 2">
    <name type="scientific">Bombiscardovia nodaiensis</name>
    <dbReference type="NCBI Taxonomy" id="2932181"/>
    <lineage>
        <taxon>Bacteria</taxon>
        <taxon>Bacillati</taxon>
        <taxon>Actinomycetota</taxon>
        <taxon>Actinomycetes</taxon>
        <taxon>Bifidobacteriales</taxon>
        <taxon>Bifidobacteriaceae</taxon>
        <taxon>Bombiscardovia</taxon>
    </lineage>
</organism>
<dbReference type="Gene3D" id="3.40.190.10">
    <property type="entry name" value="Periplasmic binding protein-like II"/>
    <property type="match status" value="2"/>
</dbReference>
<protein>
    <submittedName>
        <fullName evidence="1">Sugar ABC transporter substrate-binding protein</fullName>
    </submittedName>
</protein>
<proteinExistence type="predicted"/>
<dbReference type="EMBL" id="AP026798">
    <property type="protein sequence ID" value="BDR52592.1"/>
    <property type="molecule type" value="Genomic_DNA"/>
</dbReference>
<dbReference type="Proteomes" id="UP001321766">
    <property type="component" value="Chromosome"/>
</dbReference>
<dbReference type="SUPFAM" id="SSF53850">
    <property type="entry name" value="Periplasmic binding protein-like II"/>
    <property type="match status" value="1"/>
</dbReference>
<dbReference type="Pfam" id="PF13416">
    <property type="entry name" value="SBP_bac_8"/>
    <property type="match status" value="1"/>
</dbReference>
<evidence type="ECO:0000313" key="1">
    <source>
        <dbReference type="EMBL" id="BDR52592.1"/>
    </source>
</evidence>
<accession>A0ABN6SBY4</accession>
<evidence type="ECO:0000313" key="2">
    <source>
        <dbReference type="Proteomes" id="UP001321766"/>
    </source>
</evidence>
<keyword evidence="2" id="KW-1185">Reference proteome</keyword>
<dbReference type="InterPro" id="IPR050490">
    <property type="entry name" value="Bact_solute-bd_prot1"/>
</dbReference>
<sequence length="381" mass="42767">MFAQDNKGVSVEGQFFEYGDYFQKLSVGAAGKQMPDIMQMDMNNFKQFKKNNLLLDMQRYIDNKTIDVSAVDKKVVSQGKLDGGMYGFTNAINAPALMYNKSLLDKLGITLTNDMTLEQFKDVSRQVYQKSGYKTNFAYYEPTDLLAYQVRSKGKILLKDGKLGVKSPSELEPFFQMYADGLKEGWHIDPKVFAEIKISSVEQNPLLYGSDPSRRSWCAFMYSSQSVAAQAAAQNGDKLAMVPWPSDNVSKSEYLKPSQYWVVSKNCKNPDLAAKWINFYINSVKANKILLTDRGLPISGKVLDAIKTDLTQPDQDAVDFIQKVVTPHSTEVNPPFPVGTSEIDTKTLPSVEEELCYGKIGVKEAAERFFRQANETLSNAR</sequence>
<dbReference type="InterPro" id="IPR006059">
    <property type="entry name" value="SBP"/>
</dbReference>
<name>A0ABN6SBY4_9BIFI</name>
<gene>
    <name evidence="1" type="ORF">KIM372_04990</name>
</gene>